<evidence type="ECO:0000313" key="2">
    <source>
        <dbReference type="Proteomes" id="UP001235712"/>
    </source>
</evidence>
<evidence type="ECO:0008006" key="3">
    <source>
        <dbReference type="Google" id="ProtNLM"/>
    </source>
</evidence>
<dbReference type="Proteomes" id="UP001235712">
    <property type="component" value="Unassembled WGS sequence"/>
</dbReference>
<keyword evidence="2" id="KW-1185">Reference proteome</keyword>
<reference evidence="1 2" key="1">
    <citation type="submission" date="2023-07" db="EMBL/GenBank/DDBJ databases">
        <title>Sequencing the genomes of 1000 actinobacteria strains.</title>
        <authorList>
            <person name="Klenk H.-P."/>
        </authorList>
    </citation>
    <scope>NUCLEOTIDE SEQUENCE [LARGE SCALE GENOMIC DNA]</scope>
    <source>
        <strain evidence="1 2">DSM 44388</strain>
    </source>
</reference>
<organism evidence="1 2">
    <name type="scientific">Kineosporia succinea</name>
    <dbReference type="NCBI Taxonomy" id="84632"/>
    <lineage>
        <taxon>Bacteria</taxon>
        <taxon>Bacillati</taxon>
        <taxon>Actinomycetota</taxon>
        <taxon>Actinomycetes</taxon>
        <taxon>Kineosporiales</taxon>
        <taxon>Kineosporiaceae</taxon>
        <taxon>Kineosporia</taxon>
    </lineage>
</organism>
<dbReference type="EMBL" id="JAUSQZ010000001">
    <property type="protein sequence ID" value="MDP9827997.1"/>
    <property type="molecule type" value="Genomic_DNA"/>
</dbReference>
<name>A0ABT9P5P3_9ACTN</name>
<comment type="caution">
    <text evidence="1">The sequence shown here is derived from an EMBL/GenBank/DDBJ whole genome shotgun (WGS) entry which is preliminary data.</text>
</comment>
<gene>
    <name evidence="1" type="ORF">J2S57_003746</name>
</gene>
<dbReference type="RefSeq" id="WP_307244723.1">
    <property type="nucleotide sequence ID" value="NZ_JAUSQZ010000001.1"/>
</dbReference>
<proteinExistence type="predicted"/>
<evidence type="ECO:0000313" key="1">
    <source>
        <dbReference type="EMBL" id="MDP9827997.1"/>
    </source>
</evidence>
<accession>A0ABT9P5P3</accession>
<protein>
    <recommendedName>
        <fullName evidence="3">HEAT repeat protein</fullName>
    </recommendedName>
</protein>
<sequence>MLNPLDAVDWSSLTHAYGEADDVPGLIGQLADDDWQPAADDLASLLVPGDELFPATVVALPFLVEVALDPQAGGRVGALQLLGVYGRSLMDGVGPEFLLAEAFAGLGESARAALPLAGDADPEVRAALYRAAVTWPDPVATLRGRLAAEDDSQALVALAESLGRLGALTPGDLEALLGSGQDDVVFAVAWSAVVSGRDLPGAVEHLVRLWPEQAYSEDHDPLGRLVRAAGARAVPVLGALDRVAVGELAWAWHDLALISRAAGEVAAAALVSLASRVESHDLEDYLGALIPLLPYPGAGDALARLDPGSPEDQAALAVALFAVRDPRWLAAARDATAASSPPYLSIGGNSVDFATALASFGWPEPGLADLARTAIAAWPDTVDTWTGLLTPLPPSSATVDVLLGSVGPVGVPSKQAMRLLAHAAALQPDVFDAASYAAVRDLPVPGGDAGAWLLVTQALLGAGDQGGFGRAWRMSESGPGEDELLRIWASHAPSPELDAVCLELVTRSNWGVYRSRAVQVAALEILFGRDGSAPSAELDQAWSALLGLLDVAGPALGAAVALGNRLVVARPELREAWLTCLRDLAVDGQPVAVEALQVLGDVPPEHALDLAVQAVRAAAGTRRALEVVPAAARVIRDAVAERPDLRSAVGWELEGLVGSDQRTLVPDDIAADSRLVGTLRDTLSA</sequence>